<evidence type="ECO:0000259" key="10">
    <source>
        <dbReference type="Pfam" id="PF16575"/>
    </source>
</evidence>
<keyword evidence="3" id="KW-0808">Transferase</keyword>
<accession>A0A133U9F4</accession>
<dbReference type="EC" id="2.7.1.78" evidence="2"/>
<protein>
    <recommendedName>
        <fullName evidence="2">polynucleotide 5'-hydroxyl-kinase</fullName>
        <ecNumber evidence="2">2.7.1.78</ecNumber>
    </recommendedName>
</protein>
<dbReference type="Pfam" id="PF16575">
    <property type="entry name" value="CLP1_P"/>
    <property type="match status" value="1"/>
</dbReference>
<dbReference type="GO" id="GO:0051734">
    <property type="term" value="F:ATP-dependent polynucleotide 5'-hydroxyl-kinase activity"/>
    <property type="evidence" value="ECO:0007669"/>
    <property type="project" value="UniProtKB-EC"/>
</dbReference>
<dbReference type="Proteomes" id="UP000070195">
    <property type="component" value="Unassembled WGS sequence"/>
</dbReference>
<keyword evidence="12" id="KW-1185">Reference proteome</keyword>
<comment type="catalytic activity">
    <reaction evidence="8">
        <text>a 5'-end dephospho-ribonucleoside-RNA + ATP = a 5'-end 5'-phospho-ribonucleoside-RNA + ADP + H(+)</text>
        <dbReference type="Rhea" id="RHEA:54580"/>
        <dbReference type="Rhea" id="RHEA-COMP:13936"/>
        <dbReference type="Rhea" id="RHEA-COMP:15179"/>
        <dbReference type="ChEBI" id="CHEBI:15378"/>
        <dbReference type="ChEBI" id="CHEBI:30616"/>
        <dbReference type="ChEBI" id="CHEBI:138282"/>
        <dbReference type="ChEBI" id="CHEBI:138284"/>
        <dbReference type="ChEBI" id="CHEBI:456216"/>
        <dbReference type="EC" id="2.7.1.78"/>
    </reaction>
</comment>
<sequence length="128" mass="13775">MVVIGKTDSGKSTLVRFLHKKLGGCIVDSDVGQSDIGPPTTIGLSKDGETMSEGYFVGSTSPAGHFSKMIMGTKRMIEKGFPSIFVDTTGMVYGQRGRALKTQMVKSLNPDHLIILGNGKLDYFDVND</sequence>
<evidence type="ECO:0000256" key="8">
    <source>
        <dbReference type="ARBA" id="ARBA00044641"/>
    </source>
</evidence>
<dbReference type="PANTHER" id="PTHR12755:SF3">
    <property type="entry name" value="POLYNUCLEOTIDE 5'-HYDROXYL-KINASE NOL9"/>
    <property type="match status" value="1"/>
</dbReference>
<reference evidence="11 12" key="1">
    <citation type="journal article" date="2016" name="Sci. Rep.">
        <title>Metabolic traits of an uncultured archaeal lineage -MSBL1- from brine pools of the Red Sea.</title>
        <authorList>
            <person name="Mwirichia R."/>
            <person name="Alam I."/>
            <person name="Rashid M."/>
            <person name="Vinu M."/>
            <person name="Ba-Alawi W."/>
            <person name="Anthony Kamau A."/>
            <person name="Kamanda Ngugi D."/>
            <person name="Goker M."/>
            <person name="Klenk H.P."/>
            <person name="Bajic V."/>
            <person name="Stingl U."/>
        </authorList>
    </citation>
    <scope>NUCLEOTIDE SEQUENCE [LARGE SCALE GENOMIC DNA]</scope>
    <source>
        <strain evidence="11">SCGC-AAA259D18</strain>
    </source>
</reference>
<evidence type="ECO:0000256" key="6">
    <source>
        <dbReference type="ARBA" id="ARBA00022840"/>
    </source>
</evidence>
<evidence type="ECO:0000256" key="3">
    <source>
        <dbReference type="ARBA" id="ARBA00022679"/>
    </source>
</evidence>
<dbReference type="EMBL" id="LHXM01000051">
    <property type="protein sequence ID" value="KXA90818.1"/>
    <property type="molecule type" value="Genomic_DNA"/>
</dbReference>
<evidence type="ECO:0000313" key="12">
    <source>
        <dbReference type="Proteomes" id="UP000070195"/>
    </source>
</evidence>
<dbReference type="PANTHER" id="PTHR12755">
    <property type="entry name" value="CLEAVAGE/POLYADENYLATION FACTOR IA SUBUNIT CLP1P"/>
    <property type="match status" value="1"/>
</dbReference>
<dbReference type="GO" id="GO:0005524">
    <property type="term" value="F:ATP binding"/>
    <property type="evidence" value="ECO:0007669"/>
    <property type="project" value="UniProtKB-KW"/>
</dbReference>
<proteinExistence type="predicted"/>
<dbReference type="GO" id="GO:0006396">
    <property type="term" value="P:RNA processing"/>
    <property type="evidence" value="ECO:0007669"/>
    <property type="project" value="InterPro"/>
</dbReference>
<evidence type="ECO:0000313" key="11">
    <source>
        <dbReference type="EMBL" id="KXA90818.1"/>
    </source>
</evidence>
<organism evidence="11 12">
    <name type="scientific">candidate division MSBL1 archaeon SCGC-AAA259D18</name>
    <dbReference type="NCBI Taxonomy" id="1698262"/>
    <lineage>
        <taxon>Archaea</taxon>
        <taxon>Methanobacteriati</taxon>
        <taxon>Methanobacteriota</taxon>
        <taxon>candidate division MSBL1</taxon>
    </lineage>
</organism>
<comment type="caution">
    <text evidence="11">The sequence shown here is derived from an EMBL/GenBank/DDBJ whole genome shotgun (WGS) entry which is preliminary data.</text>
</comment>
<keyword evidence="5" id="KW-0418">Kinase</keyword>
<evidence type="ECO:0000256" key="7">
    <source>
        <dbReference type="ARBA" id="ARBA00024737"/>
    </source>
</evidence>
<keyword evidence="4" id="KW-0547">Nucleotide-binding</keyword>
<comment type="cofactor">
    <cofactor evidence="1">
        <name>a divalent metal cation</name>
        <dbReference type="ChEBI" id="CHEBI:60240"/>
    </cofactor>
</comment>
<dbReference type="InterPro" id="IPR032319">
    <property type="entry name" value="CLP1_P"/>
</dbReference>
<keyword evidence="6" id="KW-0067">ATP-binding</keyword>
<dbReference type="Gene3D" id="3.40.50.300">
    <property type="entry name" value="P-loop containing nucleotide triphosphate hydrolases"/>
    <property type="match status" value="1"/>
</dbReference>
<comment type="function">
    <text evidence="7">Polynucleotide kinase that can phosphorylate the 5'-hydroxyl groups of both single-stranded RNA (ssRNA) and single-stranded DNA (ssDNA). Exhibits a strong preference for ssRNA.</text>
</comment>
<evidence type="ECO:0000256" key="1">
    <source>
        <dbReference type="ARBA" id="ARBA00001968"/>
    </source>
</evidence>
<name>A0A133U9F4_9EURY</name>
<evidence type="ECO:0000256" key="5">
    <source>
        <dbReference type="ARBA" id="ARBA00022777"/>
    </source>
</evidence>
<dbReference type="InterPro" id="IPR027417">
    <property type="entry name" value="P-loop_NTPase"/>
</dbReference>
<evidence type="ECO:0000256" key="4">
    <source>
        <dbReference type="ARBA" id="ARBA00022741"/>
    </source>
</evidence>
<dbReference type="AlphaFoldDB" id="A0A133U9F4"/>
<comment type="catalytic activity">
    <reaction evidence="9">
        <text>a 5'-end dephospho-2'-deoxyribonucleoside-DNA + ATP = a 5'-end 5'-phospho-2'-deoxyribonucleoside-DNA + ADP + H(+)</text>
        <dbReference type="Rhea" id="RHEA:15669"/>
        <dbReference type="Rhea" id="RHEA-COMP:13180"/>
        <dbReference type="Rhea" id="RHEA-COMP:13184"/>
        <dbReference type="ChEBI" id="CHEBI:15378"/>
        <dbReference type="ChEBI" id="CHEBI:30616"/>
        <dbReference type="ChEBI" id="CHEBI:136412"/>
        <dbReference type="ChEBI" id="CHEBI:136416"/>
        <dbReference type="ChEBI" id="CHEBI:456216"/>
        <dbReference type="EC" id="2.7.1.78"/>
    </reaction>
</comment>
<dbReference type="InterPro" id="IPR045116">
    <property type="entry name" value="Clp1/Grc3"/>
</dbReference>
<dbReference type="SUPFAM" id="SSF52540">
    <property type="entry name" value="P-loop containing nucleoside triphosphate hydrolases"/>
    <property type="match status" value="1"/>
</dbReference>
<gene>
    <name evidence="11" type="ORF">AKJ63_02175</name>
</gene>
<feature type="non-terminal residue" evidence="11">
    <location>
        <position position="128"/>
    </location>
</feature>
<evidence type="ECO:0000256" key="9">
    <source>
        <dbReference type="ARBA" id="ARBA00044673"/>
    </source>
</evidence>
<evidence type="ECO:0000256" key="2">
    <source>
        <dbReference type="ARBA" id="ARBA00012157"/>
    </source>
</evidence>
<feature type="domain" description="Clp1 P-loop" evidence="10">
    <location>
        <begin position="5"/>
        <end position="123"/>
    </location>
</feature>